<keyword evidence="3" id="KW-0472">Membrane</keyword>
<dbReference type="InterPro" id="IPR027385">
    <property type="entry name" value="Beta-barrel_OMP"/>
</dbReference>
<comment type="caution">
    <text evidence="8">The sequence shown here is derived from an EMBL/GenBank/DDBJ whole genome shotgun (WGS) entry which is preliminary data.</text>
</comment>
<evidence type="ECO:0000256" key="5">
    <source>
        <dbReference type="ARBA" id="ARBA00038306"/>
    </source>
</evidence>
<keyword evidence="4" id="KW-0998">Cell outer membrane</keyword>
<feature type="chain" id="PRO_5047190557" evidence="6">
    <location>
        <begin position="30"/>
        <end position="262"/>
    </location>
</feature>
<feature type="domain" description="Outer membrane protein beta-barrel" evidence="7">
    <location>
        <begin position="29"/>
        <end position="261"/>
    </location>
</feature>
<evidence type="ECO:0000313" key="8">
    <source>
        <dbReference type="EMBL" id="NVP58709.1"/>
    </source>
</evidence>
<evidence type="ECO:0000256" key="1">
    <source>
        <dbReference type="ARBA" id="ARBA00004442"/>
    </source>
</evidence>
<evidence type="ECO:0000259" key="7">
    <source>
        <dbReference type="Pfam" id="PF13505"/>
    </source>
</evidence>
<dbReference type="Pfam" id="PF13505">
    <property type="entry name" value="OMP_b-brl"/>
    <property type="match status" value="1"/>
</dbReference>
<reference evidence="8 9" key="1">
    <citation type="submission" date="2020-06" db="EMBL/GenBank/DDBJ databases">
        <title>Rhizobium sp.nov. isolated from the tomato plant.</title>
        <authorList>
            <person name="Thin K.K."/>
            <person name="Zhang X."/>
            <person name="He S."/>
        </authorList>
    </citation>
    <scope>NUCLEOTIDE SEQUENCE [LARGE SCALE GENOMIC DNA]</scope>
    <source>
        <strain evidence="8 9">DBTS2</strain>
    </source>
</reference>
<sequence>MLGGIFLKRNTHCIAMAASLMLGLQSASAADPFFSAAATPTWSGCYLGANAGYGRAEADATDTPFRDGPLAGSGVAWNSVGGPYDQISTDGGGLTGGVEAGCDRQFDLGGAAFVLGGVIDFSLMNLGATGTSAISSNTHATFDMDWAASARLRAGVAASDVLFYVTGGYALANVDVGAFSNPTTPTSGDMNVAGGGTESGWVAGGGVEWRFRPDWSVGLEYLHYDFGTITATGPATFPPGAFPRFENDVTFDTVRIGLKWRM</sequence>
<evidence type="ECO:0000256" key="2">
    <source>
        <dbReference type="ARBA" id="ARBA00022729"/>
    </source>
</evidence>
<gene>
    <name evidence="8" type="ORF">HV823_26150</name>
</gene>
<comment type="similarity">
    <text evidence="5">Belongs to the Omp25/RopB family.</text>
</comment>
<dbReference type="RefSeq" id="WP_176952599.1">
    <property type="nucleotide sequence ID" value="NZ_JABXYK010000036.1"/>
</dbReference>
<dbReference type="Proteomes" id="UP000659172">
    <property type="component" value="Unassembled WGS sequence"/>
</dbReference>
<evidence type="ECO:0000313" key="9">
    <source>
        <dbReference type="Proteomes" id="UP000659172"/>
    </source>
</evidence>
<evidence type="ECO:0000256" key="3">
    <source>
        <dbReference type="ARBA" id="ARBA00023136"/>
    </source>
</evidence>
<dbReference type="PANTHER" id="PTHR34001">
    <property type="entry name" value="BLL7405 PROTEIN"/>
    <property type="match status" value="1"/>
</dbReference>
<dbReference type="Gene3D" id="2.40.160.20">
    <property type="match status" value="1"/>
</dbReference>
<keyword evidence="9" id="KW-1185">Reference proteome</keyword>
<evidence type="ECO:0000256" key="4">
    <source>
        <dbReference type="ARBA" id="ARBA00023237"/>
    </source>
</evidence>
<dbReference type="SUPFAM" id="SSF56925">
    <property type="entry name" value="OMPA-like"/>
    <property type="match status" value="1"/>
</dbReference>
<proteinExistence type="inferred from homology"/>
<feature type="signal peptide" evidence="6">
    <location>
        <begin position="1"/>
        <end position="29"/>
    </location>
</feature>
<protein>
    <submittedName>
        <fullName evidence="8">Porin family protein</fullName>
    </submittedName>
</protein>
<dbReference type="EMBL" id="JABXYK010000036">
    <property type="protein sequence ID" value="NVP58709.1"/>
    <property type="molecule type" value="Genomic_DNA"/>
</dbReference>
<dbReference type="PANTHER" id="PTHR34001:SF3">
    <property type="entry name" value="BLL7405 PROTEIN"/>
    <property type="match status" value="1"/>
</dbReference>
<keyword evidence="2 6" id="KW-0732">Signal</keyword>
<dbReference type="InterPro" id="IPR011250">
    <property type="entry name" value="OMP/PagP_B-barrel"/>
</dbReference>
<dbReference type="InterPro" id="IPR051692">
    <property type="entry name" value="OMP-like"/>
</dbReference>
<evidence type="ECO:0000256" key="6">
    <source>
        <dbReference type="SAM" id="SignalP"/>
    </source>
</evidence>
<name>A0ABX2QQX3_9HYPH</name>
<organism evidence="8 9">
    <name type="scientific">Mycoplana rhizolycopersici</name>
    <dbReference type="NCBI Taxonomy" id="2746702"/>
    <lineage>
        <taxon>Bacteria</taxon>
        <taxon>Pseudomonadati</taxon>
        <taxon>Pseudomonadota</taxon>
        <taxon>Alphaproteobacteria</taxon>
        <taxon>Hyphomicrobiales</taxon>
        <taxon>Rhizobiaceae</taxon>
        <taxon>Mycoplana</taxon>
    </lineage>
</organism>
<comment type="subcellular location">
    <subcellularLocation>
        <location evidence="1">Cell outer membrane</location>
    </subcellularLocation>
</comment>
<accession>A0ABX2QQX3</accession>